<dbReference type="PANTHER" id="PTHR43317">
    <property type="entry name" value="THERMOSPERMINE SYNTHASE ACAULIS5"/>
    <property type="match status" value="1"/>
</dbReference>
<dbReference type="InterPro" id="IPR036259">
    <property type="entry name" value="MFS_trans_sf"/>
</dbReference>
<dbReference type="GO" id="GO:0006596">
    <property type="term" value="P:polyamine biosynthetic process"/>
    <property type="evidence" value="ECO:0007669"/>
    <property type="project" value="UniProtKB-KW"/>
</dbReference>
<dbReference type="NCBIfam" id="NF037959">
    <property type="entry name" value="MFS_SpdSyn"/>
    <property type="match status" value="1"/>
</dbReference>
<gene>
    <name evidence="3" type="ORF">SAMN05660662_2051</name>
</gene>
<organism evidence="3 4">
    <name type="scientific">Blastococcus aurantiacus</name>
    <dbReference type="NCBI Taxonomy" id="1550231"/>
    <lineage>
        <taxon>Bacteria</taxon>
        <taxon>Bacillati</taxon>
        <taxon>Actinomycetota</taxon>
        <taxon>Actinomycetes</taxon>
        <taxon>Geodermatophilales</taxon>
        <taxon>Geodermatophilaceae</taxon>
        <taxon>Blastococcus</taxon>
    </lineage>
</organism>
<dbReference type="PANTHER" id="PTHR43317:SF1">
    <property type="entry name" value="THERMOSPERMINE SYNTHASE ACAULIS5"/>
    <property type="match status" value="1"/>
</dbReference>
<dbReference type="Proteomes" id="UP000199406">
    <property type="component" value="Unassembled WGS sequence"/>
</dbReference>
<evidence type="ECO:0000256" key="2">
    <source>
        <dbReference type="SAM" id="Phobius"/>
    </source>
</evidence>
<reference evidence="4" key="1">
    <citation type="submission" date="2016-10" db="EMBL/GenBank/DDBJ databases">
        <authorList>
            <person name="Varghese N."/>
            <person name="Submissions S."/>
        </authorList>
    </citation>
    <scope>NUCLEOTIDE SEQUENCE [LARGE SCALE GENOMIC DNA]</scope>
    <source>
        <strain evidence="4">DSM 44268</strain>
    </source>
</reference>
<dbReference type="Gene3D" id="3.40.50.150">
    <property type="entry name" value="Vaccinia Virus protein VP39"/>
    <property type="match status" value="1"/>
</dbReference>
<keyword evidence="4" id="KW-1185">Reference proteome</keyword>
<feature type="transmembrane region" description="Helical" evidence="2">
    <location>
        <begin position="56"/>
        <end position="79"/>
    </location>
</feature>
<dbReference type="EMBL" id="FNBT01000003">
    <property type="protein sequence ID" value="SDF40269.1"/>
    <property type="molecule type" value="Genomic_DNA"/>
</dbReference>
<name>A0A1G7KU52_9ACTN</name>
<evidence type="ECO:0000313" key="3">
    <source>
        <dbReference type="EMBL" id="SDF40269.1"/>
    </source>
</evidence>
<sequence>MAGATTSEPAADAGTPGTAGAPLPGWVAAVVTFLSSGAVLVMEIVGLRLIAPYVGVTLQTSTAVIGFALAAIALGAWTGGAVADRVDPRRLIAPLMVAGGALVIAILPLVRFTGDLVSGADAGAVLLLAAVAVVVPAALLSAVPPMVVKLQLSNLAETGAVVGKLSGIGTLGAIAATFVTGFLLIAVLPSSVILVGTGAVTVLAGLALGVVLQRGSGGRRRVPVALLLLAVAGSLLAAVAPTPCEEETAYHCARVAADPERESGRVLMLDTLRHSYVDLDDPTHLEFEYVRAIASVADAAFPADEPISALHVGGGGLTLPRYLAEVRPGTVSRVVEVDPGVVDIDREQLGLETSGVLRVDVADGRVGLAEEPAGERDLVVGDAFGGLSVPWQLTTREALRLVDRALADDGVYAVNLIDNPPLEFVRAELATLRDVFDHVVLLARVPVLTGEDGGNVIAVASRQPLDTDAIAAAMTGKDLAWRVAEGPDLDAFVGDAEVLTDDHAPVDQLLTPYGRP</sequence>
<evidence type="ECO:0008006" key="5">
    <source>
        <dbReference type="Google" id="ProtNLM"/>
    </source>
</evidence>
<keyword evidence="1" id="KW-0620">Polyamine biosynthesis</keyword>
<dbReference type="STRING" id="1550231.SAMN05660662_2051"/>
<evidence type="ECO:0000256" key="1">
    <source>
        <dbReference type="ARBA" id="ARBA00023115"/>
    </source>
</evidence>
<dbReference type="SUPFAM" id="SSF53335">
    <property type="entry name" value="S-adenosyl-L-methionine-dependent methyltransferases"/>
    <property type="match status" value="1"/>
</dbReference>
<proteinExistence type="predicted"/>
<evidence type="ECO:0000313" key="4">
    <source>
        <dbReference type="Proteomes" id="UP000199406"/>
    </source>
</evidence>
<dbReference type="InterPro" id="IPR029063">
    <property type="entry name" value="SAM-dependent_MTases_sf"/>
</dbReference>
<protein>
    <recommendedName>
        <fullName evidence="5">Spermidine synthase</fullName>
    </recommendedName>
</protein>
<keyword evidence="2" id="KW-0472">Membrane</keyword>
<dbReference type="SUPFAM" id="SSF103473">
    <property type="entry name" value="MFS general substrate transporter"/>
    <property type="match status" value="1"/>
</dbReference>
<accession>A0A1G7KU52</accession>
<feature type="transmembrane region" description="Helical" evidence="2">
    <location>
        <begin position="26"/>
        <end position="50"/>
    </location>
</feature>
<keyword evidence="2" id="KW-1133">Transmembrane helix</keyword>
<feature type="transmembrane region" description="Helical" evidence="2">
    <location>
        <begin position="91"/>
        <end position="110"/>
    </location>
</feature>
<feature type="transmembrane region" description="Helical" evidence="2">
    <location>
        <begin position="165"/>
        <end position="186"/>
    </location>
</feature>
<keyword evidence="2" id="KW-0812">Transmembrane</keyword>
<feature type="transmembrane region" description="Helical" evidence="2">
    <location>
        <begin position="122"/>
        <end position="144"/>
    </location>
</feature>
<dbReference type="RefSeq" id="WP_255362309.1">
    <property type="nucleotide sequence ID" value="NZ_FNBT01000003.1"/>
</dbReference>
<dbReference type="AlphaFoldDB" id="A0A1G7KU52"/>
<feature type="transmembrane region" description="Helical" evidence="2">
    <location>
        <begin position="192"/>
        <end position="212"/>
    </location>
</feature>